<evidence type="ECO:0000313" key="1">
    <source>
        <dbReference type="EMBL" id="SVA40545.1"/>
    </source>
</evidence>
<gene>
    <name evidence="1" type="ORF">METZ01_LOCUS93399</name>
</gene>
<reference evidence="1" key="1">
    <citation type="submission" date="2018-05" db="EMBL/GenBank/DDBJ databases">
        <authorList>
            <person name="Lanie J.A."/>
            <person name="Ng W.-L."/>
            <person name="Kazmierczak K.M."/>
            <person name="Andrzejewski T.M."/>
            <person name="Davidsen T.M."/>
            <person name="Wayne K.J."/>
            <person name="Tettelin H."/>
            <person name="Glass J.I."/>
            <person name="Rusch D."/>
            <person name="Podicherti R."/>
            <person name="Tsui H.-C.T."/>
            <person name="Winkler M.E."/>
        </authorList>
    </citation>
    <scope>NUCLEOTIDE SEQUENCE</scope>
</reference>
<dbReference type="EMBL" id="UINC01009023">
    <property type="protein sequence ID" value="SVA40545.1"/>
    <property type="molecule type" value="Genomic_DNA"/>
</dbReference>
<organism evidence="1">
    <name type="scientific">marine metagenome</name>
    <dbReference type="NCBI Taxonomy" id="408172"/>
    <lineage>
        <taxon>unclassified sequences</taxon>
        <taxon>metagenomes</taxon>
        <taxon>ecological metagenomes</taxon>
    </lineage>
</organism>
<dbReference type="AlphaFoldDB" id="A0A381VJL4"/>
<proteinExistence type="predicted"/>
<sequence length="96" mass="10351">MINGRRPWNVGVKARYDELLATTFATTSINTRVKSDGETPYMVTAHSSSGLGHRPLKAEITGSNPVCATIHYCFGLSSIGSWITHGTTLLARGNTQ</sequence>
<name>A0A381VJL4_9ZZZZ</name>
<accession>A0A381VJL4</accession>
<protein>
    <submittedName>
        <fullName evidence="1">Uncharacterized protein</fullName>
    </submittedName>
</protein>